<evidence type="ECO:0000313" key="1">
    <source>
        <dbReference type="EMBL" id="CAI9101141.1"/>
    </source>
</evidence>
<dbReference type="InterPro" id="IPR029063">
    <property type="entry name" value="SAM-dependent_MTases_sf"/>
</dbReference>
<dbReference type="PANTHER" id="PTHR33593:SF1">
    <property type="entry name" value="DUF1442 FAMILY PROTEIN"/>
    <property type="match status" value="1"/>
</dbReference>
<accession>A0AAV1CZN0</accession>
<keyword evidence="2" id="KW-1185">Reference proteome</keyword>
<organism evidence="1 2">
    <name type="scientific">Oldenlandia corymbosa var. corymbosa</name>
    <dbReference type="NCBI Taxonomy" id="529605"/>
    <lineage>
        <taxon>Eukaryota</taxon>
        <taxon>Viridiplantae</taxon>
        <taxon>Streptophyta</taxon>
        <taxon>Embryophyta</taxon>
        <taxon>Tracheophyta</taxon>
        <taxon>Spermatophyta</taxon>
        <taxon>Magnoliopsida</taxon>
        <taxon>eudicotyledons</taxon>
        <taxon>Gunneridae</taxon>
        <taxon>Pentapetalae</taxon>
        <taxon>asterids</taxon>
        <taxon>lamiids</taxon>
        <taxon>Gentianales</taxon>
        <taxon>Rubiaceae</taxon>
        <taxon>Rubioideae</taxon>
        <taxon>Spermacoceae</taxon>
        <taxon>Hedyotis-Oldenlandia complex</taxon>
        <taxon>Oldenlandia</taxon>
    </lineage>
</organism>
<dbReference type="Gene3D" id="3.40.50.150">
    <property type="entry name" value="Vaccinia Virus protein VP39"/>
    <property type="match status" value="1"/>
</dbReference>
<reference evidence="1" key="1">
    <citation type="submission" date="2023-03" db="EMBL/GenBank/DDBJ databases">
        <authorList>
            <person name="Julca I."/>
        </authorList>
    </citation>
    <scope>NUCLEOTIDE SEQUENCE</scope>
</reference>
<protein>
    <submittedName>
        <fullName evidence="1">OLC1v1038400C1</fullName>
    </submittedName>
</protein>
<dbReference type="Pfam" id="PF07279">
    <property type="entry name" value="DUF1442"/>
    <property type="match status" value="1"/>
</dbReference>
<dbReference type="EMBL" id="OX459121">
    <property type="protein sequence ID" value="CAI9101141.1"/>
    <property type="molecule type" value="Genomic_DNA"/>
</dbReference>
<dbReference type="Proteomes" id="UP001161247">
    <property type="component" value="Chromosome 4"/>
</dbReference>
<sequence length="266" mass="29886">MEWSAKSATNAYLDTLELCKKQKENCNPCENHHKDLESIEFISALAAGMRAKLMVEVTPEVSTSTVALAAAARQTGGKLVCILPEDNKEQKEKKEKNECHQVIDDSGLGDMVEFRTGDPAQVLPSYGDIDFSLVDCKSNNNEEDYGRLLGQLDDHVKTPRRRSMNIVANNFVEGCSRRVLSEGGRIFSRGGVVVGDDDDDDQEGCVKQYSTGKGMSNYEYYNRKREKRKNGGIAKRKDHVNNIKSTWLVKIDEKTGEEHIFRMMPK</sequence>
<dbReference type="InterPro" id="IPR009902">
    <property type="entry name" value="DUF1442"/>
</dbReference>
<gene>
    <name evidence="1" type="ORF">OLC1_LOCUS10803</name>
</gene>
<dbReference type="AlphaFoldDB" id="A0AAV1CZN0"/>
<dbReference type="PANTHER" id="PTHR33593">
    <property type="entry name" value="DUF1442 FAMILY PROTEIN"/>
    <property type="match status" value="1"/>
</dbReference>
<name>A0AAV1CZN0_OLDCO</name>
<proteinExistence type="predicted"/>
<evidence type="ECO:0000313" key="2">
    <source>
        <dbReference type="Proteomes" id="UP001161247"/>
    </source>
</evidence>